<proteinExistence type="predicted"/>
<name>A0A812XXD1_9DINO</name>
<reference evidence="1" key="1">
    <citation type="submission" date="2021-02" db="EMBL/GenBank/DDBJ databases">
        <authorList>
            <person name="Dougan E. K."/>
            <person name="Rhodes N."/>
            <person name="Thang M."/>
            <person name="Chan C."/>
        </authorList>
    </citation>
    <scope>NUCLEOTIDE SEQUENCE</scope>
</reference>
<evidence type="ECO:0000313" key="1">
    <source>
        <dbReference type="EMBL" id="CAE7758425.1"/>
    </source>
</evidence>
<sequence>MGGAGNPFAEALIQKWSRGLRLFEEHARRTAARGDQAVYHKFNCDLHVLVAKHTADADLHFAKVEGPQRDYWERRKSITGSAAESGCNWDRDGFKQWEGWTTEDFIYHEVETDHDTIKNSPLMRKIVFKELGGFCGMDF</sequence>
<dbReference type="AlphaFoldDB" id="A0A812XXD1"/>
<gene>
    <name evidence="1" type="primary">NOP14</name>
    <name evidence="1" type="ORF">SNEC2469_LOCUS22040</name>
</gene>
<comment type="caution">
    <text evidence="1">The sequence shown here is derived from an EMBL/GenBank/DDBJ whole genome shotgun (WGS) entry which is preliminary data.</text>
</comment>
<evidence type="ECO:0000313" key="2">
    <source>
        <dbReference type="Proteomes" id="UP000601435"/>
    </source>
</evidence>
<dbReference type="Proteomes" id="UP000601435">
    <property type="component" value="Unassembled WGS sequence"/>
</dbReference>
<protein>
    <submittedName>
        <fullName evidence="1">NOP14 protein</fullName>
    </submittedName>
</protein>
<keyword evidence="2" id="KW-1185">Reference proteome</keyword>
<dbReference type="EMBL" id="CAJNJA010039642">
    <property type="protein sequence ID" value="CAE7758425.1"/>
    <property type="molecule type" value="Genomic_DNA"/>
</dbReference>
<accession>A0A812XXD1</accession>
<dbReference type="OrthoDB" id="414881at2759"/>
<organism evidence="1 2">
    <name type="scientific">Symbiodinium necroappetens</name>
    <dbReference type="NCBI Taxonomy" id="1628268"/>
    <lineage>
        <taxon>Eukaryota</taxon>
        <taxon>Sar</taxon>
        <taxon>Alveolata</taxon>
        <taxon>Dinophyceae</taxon>
        <taxon>Suessiales</taxon>
        <taxon>Symbiodiniaceae</taxon>
        <taxon>Symbiodinium</taxon>
    </lineage>
</organism>